<keyword evidence="2" id="KW-0328">Glycosyltransferase</keyword>
<keyword evidence="1" id="KW-1003">Cell membrane</keyword>
<reference evidence="10" key="1">
    <citation type="submission" date="2017-03" db="EMBL/GenBank/DDBJ databases">
        <title>Novel pathways for hydrocarbon cycling and metabolic interdependencies in hydrothermal sediment communities.</title>
        <authorList>
            <person name="Dombrowski N."/>
            <person name="Seitz K."/>
            <person name="Teske A."/>
            <person name="Baker B."/>
        </authorList>
    </citation>
    <scope>NUCLEOTIDE SEQUENCE [LARGE SCALE GENOMIC DNA]</scope>
</reference>
<evidence type="ECO:0000313" key="10">
    <source>
        <dbReference type="Proteomes" id="UP000192520"/>
    </source>
</evidence>
<evidence type="ECO:0000256" key="5">
    <source>
        <dbReference type="ARBA" id="ARBA00022985"/>
    </source>
</evidence>
<keyword evidence="6" id="KW-1133">Transmembrane helix</keyword>
<sequence length="241" mass="27419">MTKTFPCLEFGNMNLSVFFPAYNEEANLKATVNKAQRVLNELNLEYEIIIVDDGSRDNTGEIAEQLSKQDKRVRAIHHPQNRGYGGAIKSGLYAARYDWIAFTDADGQYNFSEITNFLNLTDRADLIIGYRKKRADSPIRKINAQLFNWEMFFLFGLKAKDVDCGFKLIKKKVVDTIKPLQSEGAMIEAELLIRAKKAGFKFIQIPVTHLPRKVGKQTGADLKVIFKGAVVEPLKLWKTLR</sequence>
<dbReference type="PANTHER" id="PTHR48090:SF3">
    <property type="entry name" value="UNDECAPRENYL-PHOSPHATE 4-DEOXY-4-FORMAMIDO-L-ARABINOSE TRANSFERASE"/>
    <property type="match status" value="1"/>
</dbReference>
<evidence type="ECO:0000259" key="8">
    <source>
        <dbReference type="Pfam" id="PF00535"/>
    </source>
</evidence>
<evidence type="ECO:0000313" key="9">
    <source>
        <dbReference type="EMBL" id="OQX50661.1"/>
    </source>
</evidence>
<dbReference type="SUPFAM" id="SSF53448">
    <property type="entry name" value="Nucleotide-diphospho-sugar transferases"/>
    <property type="match status" value="1"/>
</dbReference>
<dbReference type="GO" id="GO:0009103">
    <property type="term" value="P:lipopolysaccharide biosynthetic process"/>
    <property type="evidence" value="ECO:0007669"/>
    <property type="project" value="UniProtKB-KW"/>
</dbReference>
<dbReference type="PANTHER" id="PTHR48090">
    <property type="entry name" value="UNDECAPRENYL-PHOSPHATE 4-DEOXY-4-FORMAMIDO-L-ARABINOSE TRANSFERASE-RELATED"/>
    <property type="match status" value="1"/>
</dbReference>
<keyword evidence="5" id="KW-0448">Lipopolysaccharide biosynthesis</keyword>
<name>A0A1W9NWW7_UNCC3</name>
<evidence type="ECO:0000256" key="2">
    <source>
        <dbReference type="ARBA" id="ARBA00022676"/>
    </source>
</evidence>
<evidence type="ECO:0000256" key="4">
    <source>
        <dbReference type="ARBA" id="ARBA00022692"/>
    </source>
</evidence>
<proteinExistence type="predicted"/>
<evidence type="ECO:0000256" key="1">
    <source>
        <dbReference type="ARBA" id="ARBA00022475"/>
    </source>
</evidence>
<keyword evidence="4" id="KW-0812">Transmembrane</keyword>
<dbReference type="InterPro" id="IPR050256">
    <property type="entry name" value="Glycosyltransferase_2"/>
</dbReference>
<dbReference type="InterPro" id="IPR001173">
    <property type="entry name" value="Glyco_trans_2-like"/>
</dbReference>
<dbReference type="Pfam" id="PF00535">
    <property type="entry name" value="Glycos_transf_2"/>
    <property type="match status" value="1"/>
</dbReference>
<dbReference type="InterPro" id="IPR029044">
    <property type="entry name" value="Nucleotide-diphossugar_trans"/>
</dbReference>
<evidence type="ECO:0000256" key="7">
    <source>
        <dbReference type="ARBA" id="ARBA00023136"/>
    </source>
</evidence>
<comment type="caution">
    <text evidence="9">The sequence shown here is derived from an EMBL/GenBank/DDBJ whole genome shotgun (WGS) entry which is preliminary data.</text>
</comment>
<dbReference type="AlphaFoldDB" id="A0A1W9NWW7"/>
<evidence type="ECO:0000256" key="6">
    <source>
        <dbReference type="ARBA" id="ARBA00022989"/>
    </source>
</evidence>
<dbReference type="CDD" id="cd04179">
    <property type="entry name" value="DPM_DPG-synthase_like"/>
    <property type="match status" value="1"/>
</dbReference>
<dbReference type="EMBL" id="MZGJ01000026">
    <property type="protein sequence ID" value="OQX50661.1"/>
    <property type="molecule type" value="Genomic_DNA"/>
</dbReference>
<dbReference type="GO" id="GO:0005886">
    <property type="term" value="C:plasma membrane"/>
    <property type="evidence" value="ECO:0007669"/>
    <property type="project" value="TreeGrafter"/>
</dbReference>
<accession>A0A1W9NWW7</accession>
<dbReference type="STRING" id="1968527.B5M47_03540"/>
<organism evidence="9 10">
    <name type="scientific">candidate division CPR3 bacterium 4484_211</name>
    <dbReference type="NCBI Taxonomy" id="1968527"/>
    <lineage>
        <taxon>Bacteria</taxon>
        <taxon>Bacteria division CPR3</taxon>
    </lineage>
</organism>
<dbReference type="Proteomes" id="UP000192520">
    <property type="component" value="Unassembled WGS sequence"/>
</dbReference>
<protein>
    <recommendedName>
        <fullName evidence="8">Glycosyltransferase 2-like domain-containing protein</fullName>
    </recommendedName>
</protein>
<evidence type="ECO:0000256" key="3">
    <source>
        <dbReference type="ARBA" id="ARBA00022679"/>
    </source>
</evidence>
<gene>
    <name evidence="9" type="ORF">B5M47_03540</name>
</gene>
<keyword evidence="3" id="KW-0808">Transferase</keyword>
<dbReference type="GO" id="GO:0099621">
    <property type="term" value="F:undecaprenyl-phosphate 4-deoxy-4-formamido-L-arabinose transferase activity"/>
    <property type="evidence" value="ECO:0007669"/>
    <property type="project" value="TreeGrafter"/>
</dbReference>
<keyword evidence="7" id="KW-0472">Membrane</keyword>
<dbReference type="Gene3D" id="3.90.550.10">
    <property type="entry name" value="Spore Coat Polysaccharide Biosynthesis Protein SpsA, Chain A"/>
    <property type="match status" value="1"/>
</dbReference>
<feature type="domain" description="Glycosyltransferase 2-like" evidence="8">
    <location>
        <begin position="16"/>
        <end position="174"/>
    </location>
</feature>